<protein>
    <submittedName>
        <fullName evidence="2">8327_t:CDS:1</fullName>
    </submittedName>
</protein>
<evidence type="ECO:0000313" key="3">
    <source>
        <dbReference type="Proteomes" id="UP001153678"/>
    </source>
</evidence>
<dbReference type="AlphaFoldDB" id="A0A9W4SL81"/>
<accession>A0A9W4SL81</accession>
<feature type="region of interest" description="Disordered" evidence="1">
    <location>
        <begin position="11"/>
        <end position="30"/>
    </location>
</feature>
<name>A0A9W4SL81_9GLOM</name>
<comment type="caution">
    <text evidence="2">The sequence shown here is derived from an EMBL/GenBank/DDBJ whole genome shotgun (WGS) entry which is preliminary data.</text>
</comment>
<gene>
    <name evidence="2" type="ORF">FWILDA_LOCUS6134</name>
</gene>
<reference evidence="2" key="1">
    <citation type="submission" date="2022-08" db="EMBL/GenBank/DDBJ databases">
        <authorList>
            <person name="Kallberg Y."/>
            <person name="Tangrot J."/>
            <person name="Rosling A."/>
        </authorList>
    </citation>
    <scope>NUCLEOTIDE SEQUENCE</scope>
    <source>
        <strain evidence="2">Wild A</strain>
    </source>
</reference>
<dbReference type="EMBL" id="CAMKVN010001077">
    <property type="protein sequence ID" value="CAI2173536.1"/>
    <property type="molecule type" value="Genomic_DNA"/>
</dbReference>
<proteinExistence type="predicted"/>
<sequence>MTSTALIEEQLSNLSTFEEPSTATTTEDVEISTSLSIPAKRPLLDRNFLDRTCKKKREAQALDQQLFLENQDACQIYQ</sequence>
<organism evidence="2 3">
    <name type="scientific">Funneliformis geosporum</name>
    <dbReference type="NCBI Taxonomy" id="1117311"/>
    <lineage>
        <taxon>Eukaryota</taxon>
        <taxon>Fungi</taxon>
        <taxon>Fungi incertae sedis</taxon>
        <taxon>Mucoromycota</taxon>
        <taxon>Glomeromycotina</taxon>
        <taxon>Glomeromycetes</taxon>
        <taxon>Glomerales</taxon>
        <taxon>Glomeraceae</taxon>
        <taxon>Funneliformis</taxon>
    </lineage>
</organism>
<dbReference type="Proteomes" id="UP001153678">
    <property type="component" value="Unassembled WGS sequence"/>
</dbReference>
<evidence type="ECO:0000313" key="2">
    <source>
        <dbReference type="EMBL" id="CAI2173536.1"/>
    </source>
</evidence>
<evidence type="ECO:0000256" key="1">
    <source>
        <dbReference type="SAM" id="MobiDB-lite"/>
    </source>
</evidence>
<keyword evidence="3" id="KW-1185">Reference proteome</keyword>